<dbReference type="GO" id="GO:0016020">
    <property type="term" value="C:membrane"/>
    <property type="evidence" value="ECO:0007669"/>
    <property type="project" value="UniProtKB-SubCell"/>
</dbReference>
<dbReference type="OrthoDB" id="444255at2759"/>
<evidence type="ECO:0000256" key="1">
    <source>
        <dbReference type="ARBA" id="ARBA00004167"/>
    </source>
</evidence>
<evidence type="ECO:0000256" key="2">
    <source>
        <dbReference type="ARBA" id="ARBA00022692"/>
    </source>
</evidence>
<keyword evidence="4" id="KW-0472">Membrane</keyword>
<dbReference type="InterPro" id="IPR009644">
    <property type="entry name" value="FKTN/MNN4/W02B3.4-1"/>
</dbReference>
<evidence type="ECO:0000256" key="3">
    <source>
        <dbReference type="ARBA" id="ARBA00022989"/>
    </source>
</evidence>
<dbReference type="AlphaFoldDB" id="A0A179FBK0"/>
<feature type="signal peptide" evidence="5">
    <location>
        <begin position="1"/>
        <end position="15"/>
    </location>
</feature>
<dbReference type="RefSeq" id="XP_018140424.1">
    <property type="nucleotide sequence ID" value="XM_018294140.1"/>
</dbReference>
<keyword evidence="5" id="KW-0732">Signal</keyword>
<dbReference type="STRING" id="1380566.A0A179FBK0"/>
<dbReference type="GO" id="GO:0009100">
    <property type="term" value="P:glycoprotein metabolic process"/>
    <property type="evidence" value="ECO:0007669"/>
    <property type="project" value="UniProtKB-ARBA"/>
</dbReference>
<comment type="subcellular location">
    <subcellularLocation>
        <location evidence="1">Membrane</location>
        <topology evidence="1">Single-pass membrane protein</topology>
    </subcellularLocation>
</comment>
<dbReference type="PANTHER" id="PTHR15407">
    <property type="entry name" value="FUKUTIN-RELATED"/>
    <property type="match status" value="1"/>
</dbReference>
<sequence>MRLVQLLGLPIAALAAVVPVHEPKDSLGDQHAISHEDQFFHTSKFESHASNHDSTHGYDSRYMTKPLNELARRDVARALVQSYLTTCRELHVKTWLMGGSLLGWWWGKKMMAWDYSSNVQITESDLHFLAAYHNGTIHFHKLNSMQKGKKYLLEISPDYMNREQGGARDAVDGRWIDLGTGLYLNLTAVRYNPDHERGEGMLYSKNGQEFHDTLLYPLRDTTFEGVPAKIPFRYKEVLAGKYGDGALKNTYYKGHKFDVAEMQWVLQV</sequence>
<reference evidence="7 8" key="1">
    <citation type="journal article" date="2016" name="PLoS Pathog.">
        <title>Biosynthesis of antibiotic leucinostatins in bio-control fungus Purpureocillium lilacinum and their inhibition on phytophthora revealed by genome mining.</title>
        <authorList>
            <person name="Wang G."/>
            <person name="Liu Z."/>
            <person name="Lin R."/>
            <person name="Li E."/>
            <person name="Mao Z."/>
            <person name="Ling J."/>
            <person name="Yang Y."/>
            <person name="Yin W.B."/>
            <person name="Xie B."/>
        </authorList>
    </citation>
    <scope>NUCLEOTIDE SEQUENCE [LARGE SCALE GENOMIC DNA]</scope>
    <source>
        <strain evidence="7">170</strain>
    </source>
</reference>
<dbReference type="PANTHER" id="PTHR15407:SF32">
    <property type="entry name" value="PROTEIN (MNN4), PUTATIVE (AFU_ORTHOLOGUE AFUA_1G03790)-RELATED"/>
    <property type="match status" value="1"/>
</dbReference>
<proteinExistence type="predicted"/>
<dbReference type="EMBL" id="LSBJ02000006">
    <property type="protein sequence ID" value="OAQ62844.1"/>
    <property type="molecule type" value="Genomic_DNA"/>
</dbReference>
<dbReference type="Proteomes" id="UP000078397">
    <property type="component" value="Unassembled WGS sequence"/>
</dbReference>
<feature type="chain" id="PRO_5012384817" evidence="5">
    <location>
        <begin position="16"/>
        <end position="268"/>
    </location>
</feature>
<protein>
    <submittedName>
        <fullName evidence="7">Mannosylphosphorylation protein (Mnn4)</fullName>
    </submittedName>
</protein>
<evidence type="ECO:0000256" key="4">
    <source>
        <dbReference type="ARBA" id="ARBA00023136"/>
    </source>
</evidence>
<dbReference type="Pfam" id="PF04991">
    <property type="entry name" value="LicD"/>
    <property type="match status" value="1"/>
</dbReference>
<evidence type="ECO:0000256" key="5">
    <source>
        <dbReference type="SAM" id="SignalP"/>
    </source>
</evidence>
<evidence type="ECO:0000313" key="8">
    <source>
        <dbReference type="Proteomes" id="UP000078397"/>
    </source>
</evidence>
<keyword evidence="3" id="KW-1133">Transmembrane helix</keyword>
<accession>A0A179FBK0</accession>
<keyword evidence="2" id="KW-0812">Transmembrane</keyword>
<evidence type="ECO:0000259" key="6">
    <source>
        <dbReference type="Pfam" id="PF04991"/>
    </source>
</evidence>
<comment type="caution">
    <text evidence="7">The sequence shown here is derived from an EMBL/GenBank/DDBJ whole genome shotgun (WGS) entry which is preliminary data.</text>
</comment>
<organism evidence="7 8">
    <name type="scientific">Pochonia chlamydosporia 170</name>
    <dbReference type="NCBI Taxonomy" id="1380566"/>
    <lineage>
        <taxon>Eukaryota</taxon>
        <taxon>Fungi</taxon>
        <taxon>Dikarya</taxon>
        <taxon>Ascomycota</taxon>
        <taxon>Pezizomycotina</taxon>
        <taxon>Sordariomycetes</taxon>
        <taxon>Hypocreomycetidae</taxon>
        <taxon>Hypocreales</taxon>
        <taxon>Clavicipitaceae</taxon>
        <taxon>Pochonia</taxon>
    </lineage>
</organism>
<dbReference type="InterPro" id="IPR007074">
    <property type="entry name" value="LicD/FKTN/FKRP_NTP_transf"/>
</dbReference>
<dbReference type="GeneID" id="28858134"/>
<evidence type="ECO:0000313" key="7">
    <source>
        <dbReference type="EMBL" id="OAQ62844.1"/>
    </source>
</evidence>
<gene>
    <name evidence="7" type="ORF">VFPPC_16387</name>
</gene>
<dbReference type="KEGG" id="pchm:VFPPC_16387"/>
<keyword evidence="8" id="KW-1185">Reference proteome</keyword>
<feature type="domain" description="LicD/FKTN/FKRP nucleotidyltransferase" evidence="6">
    <location>
        <begin position="87"/>
        <end position="197"/>
    </location>
</feature>
<name>A0A179FBK0_METCM</name>